<sequence>MDLERFTGRSYEFHPQGLVEVGYGNAASVGRNALIGSDGLYTCLGVVLLDEELVSLAHFPIEDRFWVVTDDERETGGVRTFDELMDFLFSQHELVSDTTAAVLVGGVEGQSEVLSSRVEEELIRRGVAQISHRGPHSEKVEWDLRVRQGIVSVSARRRHLKLTNTL</sequence>
<reference evidence="1 2" key="1">
    <citation type="journal article" date="2016" name="Nat. Commun.">
        <title>Thousands of microbial genomes shed light on interconnected biogeochemical processes in an aquifer system.</title>
        <authorList>
            <person name="Anantharaman K."/>
            <person name="Brown C.T."/>
            <person name="Hug L.A."/>
            <person name="Sharon I."/>
            <person name="Castelle C.J."/>
            <person name="Probst A.J."/>
            <person name="Thomas B.C."/>
            <person name="Singh A."/>
            <person name="Wilkins M.J."/>
            <person name="Karaoz U."/>
            <person name="Brodie E.L."/>
            <person name="Williams K.H."/>
            <person name="Hubbard S.S."/>
            <person name="Banfield J.F."/>
        </authorList>
    </citation>
    <scope>NUCLEOTIDE SEQUENCE [LARGE SCALE GENOMIC DNA]</scope>
</reference>
<accession>A0A1G1VVU5</accession>
<dbReference type="STRING" id="1797593.A3A65_04265"/>
<dbReference type="AlphaFoldDB" id="A0A1G1VVU5"/>
<dbReference type="EMBL" id="MHCL01000029">
    <property type="protein sequence ID" value="OGY19307.1"/>
    <property type="molecule type" value="Genomic_DNA"/>
</dbReference>
<proteinExistence type="predicted"/>
<evidence type="ECO:0008006" key="3">
    <source>
        <dbReference type="Google" id="ProtNLM"/>
    </source>
</evidence>
<protein>
    <recommendedName>
        <fullName evidence="3">Chemoreceptor glutamine deamidase CheD</fullName>
    </recommendedName>
</protein>
<comment type="caution">
    <text evidence="1">The sequence shown here is derived from an EMBL/GenBank/DDBJ whole genome shotgun (WGS) entry which is preliminary data.</text>
</comment>
<name>A0A1G1VVU5_9BACT</name>
<dbReference type="Proteomes" id="UP000176723">
    <property type="component" value="Unassembled WGS sequence"/>
</dbReference>
<evidence type="ECO:0000313" key="1">
    <source>
        <dbReference type="EMBL" id="OGY19307.1"/>
    </source>
</evidence>
<organism evidence="1 2">
    <name type="scientific">Candidatus Chisholmbacteria bacterium RIFCSPLOWO2_01_FULL_49_14</name>
    <dbReference type="NCBI Taxonomy" id="1797593"/>
    <lineage>
        <taxon>Bacteria</taxon>
        <taxon>Candidatus Chisholmiibacteriota</taxon>
    </lineage>
</organism>
<gene>
    <name evidence="1" type="ORF">A3A65_04265</name>
</gene>
<evidence type="ECO:0000313" key="2">
    <source>
        <dbReference type="Proteomes" id="UP000176723"/>
    </source>
</evidence>